<feature type="compositionally biased region" description="Basic and acidic residues" evidence="1">
    <location>
        <begin position="85"/>
        <end position="100"/>
    </location>
</feature>
<keyword evidence="3" id="KW-1185">Reference proteome</keyword>
<sequence>MSGLSNKQEFTRTIERTNQGIVDGRPEGQNPPRAPVTRDTVVDKDASLSESSGPMYTSASDTLGGATSADVTQSMGYPGSGMSSKELHHDGKPGRKRDGQGVDQWGPPGVAQTELDRAQRETGRDREAFAQDQ</sequence>
<evidence type="ECO:0000313" key="2">
    <source>
        <dbReference type="EMBL" id="KAG7085547.1"/>
    </source>
</evidence>
<dbReference type="EMBL" id="CM032191">
    <property type="protein sequence ID" value="KAG7085547.1"/>
    <property type="molecule type" value="Genomic_DNA"/>
</dbReference>
<gene>
    <name evidence="2" type="ORF">E1B28_003104</name>
</gene>
<reference evidence="2" key="1">
    <citation type="journal article" date="2021" name="Genome Biol. Evol.">
        <title>The assembled and annotated genome of the fairy-ring fungus Marasmius oreades.</title>
        <authorList>
            <person name="Hiltunen M."/>
            <person name="Ament-Velasquez S.L."/>
            <person name="Johannesson H."/>
        </authorList>
    </citation>
    <scope>NUCLEOTIDE SEQUENCE</scope>
    <source>
        <strain evidence="2">03SP1</strain>
    </source>
</reference>
<dbReference type="GeneID" id="66072180"/>
<dbReference type="RefSeq" id="XP_043002018.1">
    <property type="nucleotide sequence ID" value="XM_043160063.1"/>
</dbReference>
<name>A0A9P7UJ80_9AGAR</name>
<dbReference type="KEGG" id="more:E1B28_003104"/>
<dbReference type="OrthoDB" id="3260716at2759"/>
<proteinExistence type="predicted"/>
<feature type="region of interest" description="Disordered" evidence="1">
    <location>
        <begin position="1"/>
        <end position="133"/>
    </location>
</feature>
<feature type="compositionally biased region" description="Basic and acidic residues" evidence="1">
    <location>
        <begin position="114"/>
        <end position="133"/>
    </location>
</feature>
<comment type="caution">
    <text evidence="2">The sequence shown here is derived from an EMBL/GenBank/DDBJ whole genome shotgun (WGS) entry which is preliminary data.</text>
</comment>
<protein>
    <submittedName>
        <fullName evidence="2">Uncharacterized protein</fullName>
    </submittedName>
</protein>
<evidence type="ECO:0000313" key="3">
    <source>
        <dbReference type="Proteomes" id="UP001049176"/>
    </source>
</evidence>
<evidence type="ECO:0000256" key="1">
    <source>
        <dbReference type="SAM" id="MobiDB-lite"/>
    </source>
</evidence>
<dbReference type="AlphaFoldDB" id="A0A9P7UJ80"/>
<organism evidence="2 3">
    <name type="scientific">Marasmius oreades</name>
    <name type="common">fairy-ring Marasmius</name>
    <dbReference type="NCBI Taxonomy" id="181124"/>
    <lineage>
        <taxon>Eukaryota</taxon>
        <taxon>Fungi</taxon>
        <taxon>Dikarya</taxon>
        <taxon>Basidiomycota</taxon>
        <taxon>Agaricomycotina</taxon>
        <taxon>Agaricomycetes</taxon>
        <taxon>Agaricomycetidae</taxon>
        <taxon>Agaricales</taxon>
        <taxon>Marasmiineae</taxon>
        <taxon>Marasmiaceae</taxon>
        <taxon>Marasmius</taxon>
    </lineage>
</organism>
<accession>A0A9P7UJ80</accession>
<feature type="compositionally biased region" description="Polar residues" evidence="1">
    <location>
        <begin position="48"/>
        <end position="61"/>
    </location>
</feature>
<dbReference type="Proteomes" id="UP001049176">
    <property type="component" value="Chromosome 11"/>
</dbReference>